<evidence type="ECO:0000313" key="2">
    <source>
        <dbReference type="EMBL" id="AHE52879.1"/>
    </source>
</evidence>
<sequence length="97" mass="10740">MLESLHLAGFVAATICGGVFLDWALFGQLKMTLGAFGDRDEVRYRDLPYWRLSLIIIASATVGISRAPRDLLILPFWVGVVLFIAANIYGVSLALRR</sequence>
<feature type="transmembrane region" description="Helical" evidence="1">
    <location>
        <begin position="71"/>
        <end position="95"/>
    </location>
</feature>
<keyword evidence="1" id="KW-0472">Membrane</keyword>
<keyword evidence="1" id="KW-0812">Transmembrane</keyword>
<feature type="transmembrane region" description="Helical" evidence="1">
    <location>
        <begin position="6"/>
        <end position="26"/>
    </location>
</feature>
<keyword evidence="1" id="KW-1133">Transmembrane helix</keyword>
<dbReference type="KEGG" id="ssan:NX02_05715"/>
<proteinExistence type="predicted"/>
<evidence type="ECO:0000256" key="1">
    <source>
        <dbReference type="SAM" id="Phobius"/>
    </source>
</evidence>
<dbReference type="EMBL" id="CP006644">
    <property type="protein sequence ID" value="AHE52879.1"/>
    <property type="molecule type" value="Genomic_DNA"/>
</dbReference>
<dbReference type="AlphaFoldDB" id="W0A4J3"/>
<dbReference type="eggNOG" id="ENOG5032Q04">
    <property type="taxonomic scope" value="Bacteria"/>
</dbReference>
<reference evidence="2 3" key="1">
    <citation type="submission" date="2013-07" db="EMBL/GenBank/DDBJ databases">
        <title>Completed genome of Sphingomonas sanxanigenens NX02.</title>
        <authorList>
            <person name="Ma T."/>
            <person name="Huang H."/>
            <person name="Wu M."/>
            <person name="Li X."/>
            <person name="Li G."/>
        </authorList>
    </citation>
    <scope>NUCLEOTIDE SEQUENCE [LARGE SCALE GENOMIC DNA]</scope>
    <source>
        <strain evidence="2 3">NX02</strain>
    </source>
</reference>
<keyword evidence="3" id="KW-1185">Reference proteome</keyword>
<dbReference type="Proteomes" id="UP000018851">
    <property type="component" value="Chromosome"/>
</dbReference>
<dbReference type="HOGENOM" id="CLU_2345244_0_0_5"/>
<accession>W0A4J3</accession>
<organism evidence="2 3">
    <name type="scientific">Sphingomonas sanxanigenens DSM 19645 = NX02</name>
    <dbReference type="NCBI Taxonomy" id="1123269"/>
    <lineage>
        <taxon>Bacteria</taxon>
        <taxon>Pseudomonadati</taxon>
        <taxon>Pseudomonadota</taxon>
        <taxon>Alphaproteobacteria</taxon>
        <taxon>Sphingomonadales</taxon>
        <taxon>Sphingomonadaceae</taxon>
        <taxon>Sphingomonas</taxon>
    </lineage>
</organism>
<name>W0A4J3_9SPHN</name>
<gene>
    <name evidence="2" type="ORF">NX02_05715</name>
</gene>
<feature type="transmembrane region" description="Helical" evidence="1">
    <location>
        <begin position="47"/>
        <end position="65"/>
    </location>
</feature>
<protein>
    <submittedName>
        <fullName evidence="2">Uncharacterized protein</fullName>
    </submittedName>
</protein>
<evidence type="ECO:0000313" key="3">
    <source>
        <dbReference type="Proteomes" id="UP000018851"/>
    </source>
</evidence>